<evidence type="ECO:0000313" key="2">
    <source>
        <dbReference type="EMBL" id="MCM1983521.1"/>
    </source>
</evidence>
<dbReference type="EMBL" id="JTHE03000063">
    <property type="protein sequence ID" value="MCM1983521.1"/>
    <property type="molecule type" value="Genomic_DNA"/>
</dbReference>
<evidence type="ECO:0008006" key="4">
    <source>
        <dbReference type="Google" id="ProtNLM"/>
    </source>
</evidence>
<evidence type="ECO:0000256" key="1">
    <source>
        <dbReference type="SAM" id="MobiDB-lite"/>
    </source>
</evidence>
<keyword evidence="3" id="KW-1185">Reference proteome</keyword>
<comment type="caution">
    <text evidence="2">The sequence shown here is derived from an EMBL/GenBank/DDBJ whole genome shotgun (WGS) entry which is preliminary data.</text>
</comment>
<dbReference type="Proteomes" id="UP000031561">
    <property type="component" value="Unassembled WGS sequence"/>
</dbReference>
<organism evidence="2 3">
    <name type="scientific">Lyngbya confervoides BDU141951</name>
    <dbReference type="NCBI Taxonomy" id="1574623"/>
    <lineage>
        <taxon>Bacteria</taxon>
        <taxon>Bacillati</taxon>
        <taxon>Cyanobacteriota</taxon>
        <taxon>Cyanophyceae</taxon>
        <taxon>Oscillatoriophycideae</taxon>
        <taxon>Oscillatoriales</taxon>
        <taxon>Microcoleaceae</taxon>
        <taxon>Lyngbya</taxon>
    </lineage>
</organism>
<evidence type="ECO:0000313" key="3">
    <source>
        <dbReference type="Proteomes" id="UP000031561"/>
    </source>
</evidence>
<proteinExistence type="predicted"/>
<gene>
    <name evidence="2" type="ORF">QQ91_0011905</name>
</gene>
<dbReference type="Gene3D" id="1.20.5.340">
    <property type="match status" value="1"/>
</dbReference>
<feature type="region of interest" description="Disordered" evidence="1">
    <location>
        <begin position="1"/>
        <end position="26"/>
    </location>
</feature>
<reference evidence="2 3" key="1">
    <citation type="journal article" date="2015" name="Genome Announc.">
        <title>Draft Genome Sequence of Filamentous Marine Cyanobacterium Lyngbya confervoides Strain BDU141951.</title>
        <authorList>
            <person name="Chandrababunaidu M.M."/>
            <person name="Sen D."/>
            <person name="Tripathy S."/>
        </authorList>
    </citation>
    <scope>NUCLEOTIDE SEQUENCE [LARGE SCALE GENOMIC DNA]</scope>
    <source>
        <strain evidence="2 3">BDU141951</strain>
    </source>
</reference>
<dbReference type="InterPro" id="IPR054639">
    <property type="entry name" value="Npun_F5560-like"/>
</dbReference>
<feature type="compositionally biased region" description="Polar residues" evidence="1">
    <location>
        <begin position="1"/>
        <end position="14"/>
    </location>
</feature>
<name>A0ABD4T4D0_9CYAN</name>
<sequence>MSVTVELSVEQASSFGAEPEQQESMSLDSLRQQLKIRDQLVNQLSSQLFKMVQAYPPALPQAPDDPTGLAASRRSVTLEEVQALEQQISFYQDQIDQRDRDIAHLKQSCQDLSDRNQTLERVVQDLPEVYRRQFQDRLEQYKVRMRSLQAENKKLRAELGYRPAPDAPEGQKRRLFLPSKR</sequence>
<protein>
    <recommendedName>
        <fullName evidence="4">Basic region leucine zipper</fullName>
    </recommendedName>
</protein>
<dbReference type="NCBIfam" id="NF045622">
    <property type="entry name" value="Npun_F5560_fam"/>
    <property type="match status" value="1"/>
</dbReference>
<dbReference type="AlphaFoldDB" id="A0ABD4T4D0"/>
<dbReference type="RefSeq" id="WP_250833343.1">
    <property type="nucleotide sequence ID" value="NZ_JTHE03000063.1"/>
</dbReference>
<feature type="region of interest" description="Disordered" evidence="1">
    <location>
        <begin position="156"/>
        <end position="181"/>
    </location>
</feature>
<accession>A0ABD4T4D0</accession>